<evidence type="ECO:0000313" key="2">
    <source>
        <dbReference type="EMBL" id="KAF9517072.1"/>
    </source>
</evidence>
<dbReference type="EMBL" id="MU128934">
    <property type="protein sequence ID" value="KAF9517072.1"/>
    <property type="molecule type" value="Genomic_DNA"/>
</dbReference>
<evidence type="ECO:0000313" key="3">
    <source>
        <dbReference type="Proteomes" id="UP000886523"/>
    </source>
</evidence>
<keyword evidence="3" id="KW-1185">Reference proteome</keyword>
<accession>A0A9P6DX47</accession>
<feature type="signal peptide" evidence="1">
    <location>
        <begin position="1"/>
        <end position="18"/>
    </location>
</feature>
<evidence type="ECO:0000256" key="1">
    <source>
        <dbReference type="SAM" id="SignalP"/>
    </source>
</evidence>
<protein>
    <submittedName>
        <fullName evidence="2">Uncharacterized protein</fullName>
    </submittedName>
</protein>
<organism evidence="2 3">
    <name type="scientific">Hydnum rufescens UP504</name>
    <dbReference type="NCBI Taxonomy" id="1448309"/>
    <lineage>
        <taxon>Eukaryota</taxon>
        <taxon>Fungi</taxon>
        <taxon>Dikarya</taxon>
        <taxon>Basidiomycota</taxon>
        <taxon>Agaricomycotina</taxon>
        <taxon>Agaricomycetes</taxon>
        <taxon>Cantharellales</taxon>
        <taxon>Hydnaceae</taxon>
        <taxon>Hydnum</taxon>
    </lineage>
</organism>
<name>A0A9P6DX47_9AGAM</name>
<comment type="caution">
    <text evidence="2">The sequence shown here is derived from an EMBL/GenBank/DDBJ whole genome shotgun (WGS) entry which is preliminary data.</text>
</comment>
<dbReference type="AlphaFoldDB" id="A0A9P6DX47"/>
<reference evidence="2" key="1">
    <citation type="journal article" date="2020" name="Nat. Commun.">
        <title>Large-scale genome sequencing of mycorrhizal fungi provides insights into the early evolution of symbiotic traits.</title>
        <authorList>
            <person name="Miyauchi S."/>
            <person name="Kiss E."/>
            <person name="Kuo A."/>
            <person name="Drula E."/>
            <person name="Kohler A."/>
            <person name="Sanchez-Garcia M."/>
            <person name="Morin E."/>
            <person name="Andreopoulos B."/>
            <person name="Barry K.W."/>
            <person name="Bonito G."/>
            <person name="Buee M."/>
            <person name="Carver A."/>
            <person name="Chen C."/>
            <person name="Cichocki N."/>
            <person name="Clum A."/>
            <person name="Culley D."/>
            <person name="Crous P.W."/>
            <person name="Fauchery L."/>
            <person name="Girlanda M."/>
            <person name="Hayes R.D."/>
            <person name="Keri Z."/>
            <person name="LaButti K."/>
            <person name="Lipzen A."/>
            <person name="Lombard V."/>
            <person name="Magnuson J."/>
            <person name="Maillard F."/>
            <person name="Murat C."/>
            <person name="Nolan M."/>
            <person name="Ohm R.A."/>
            <person name="Pangilinan J."/>
            <person name="Pereira M.F."/>
            <person name="Perotto S."/>
            <person name="Peter M."/>
            <person name="Pfister S."/>
            <person name="Riley R."/>
            <person name="Sitrit Y."/>
            <person name="Stielow J.B."/>
            <person name="Szollosi G."/>
            <person name="Zifcakova L."/>
            <person name="Stursova M."/>
            <person name="Spatafora J.W."/>
            <person name="Tedersoo L."/>
            <person name="Vaario L.M."/>
            <person name="Yamada A."/>
            <person name="Yan M."/>
            <person name="Wang P."/>
            <person name="Xu J."/>
            <person name="Bruns T."/>
            <person name="Baldrian P."/>
            <person name="Vilgalys R."/>
            <person name="Dunand C."/>
            <person name="Henrissat B."/>
            <person name="Grigoriev I.V."/>
            <person name="Hibbett D."/>
            <person name="Nagy L.G."/>
            <person name="Martin F.M."/>
        </authorList>
    </citation>
    <scope>NUCLEOTIDE SEQUENCE</scope>
    <source>
        <strain evidence="2">UP504</strain>
    </source>
</reference>
<dbReference type="Proteomes" id="UP000886523">
    <property type="component" value="Unassembled WGS sequence"/>
</dbReference>
<dbReference type="OrthoDB" id="3287346at2759"/>
<keyword evidence="1" id="KW-0732">Signal</keyword>
<proteinExistence type="predicted"/>
<feature type="chain" id="PRO_5040137650" evidence="1">
    <location>
        <begin position="19"/>
        <end position="228"/>
    </location>
</feature>
<sequence length="228" mass="24891">MYTSWLALGISLLGAALATPTERKPPVHCNIISLNGAQYLYLHSSTKNPTSLPGIQSNYHLSDALAAIGSHANPGNNPMVLINSQPFQGDNFGFEACTSTYMKFPSSDTVGGHNRWYGHIRAYGDPYNPNAPALCLTRRWIEPGHEFLTAEACSYADNSSQETQYFAIVEVATGYEIADYSLEMIGAPKGQHSKKYYFAPGTSAAPAITVHPDQDTGHKLGIEYIHYN</sequence>
<gene>
    <name evidence="2" type="ORF">BS47DRAFT_566445</name>
</gene>